<accession>A0A9E2KGG0</accession>
<evidence type="ECO:0000313" key="2">
    <source>
        <dbReference type="EMBL" id="MBU3813655.1"/>
    </source>
</evidence>
<dbReference type="AlphaFoldDB" id="A0A9E2KGG0"/>
<proteinExistence type="predicted"/>
<reference evidence="2" key="1">
    <citation type="journal article" date="2021" name="PeerJ">
        <title>Extensive microbial diversity within the chicken gut microbiome revealed by metagenomics and culture.</title>
        <authorList>
            <person name="Gilroy R."/>
            <person name="Ravi A."/>
            <person name="Getino M."/>
            <person name="Pursley I."/>
            <person name="Horton D.L."/>
            <person name="Alikhan N.F."/>
            <person name="Baker D."/>
            <person name="Gharbi K."/>
            <person name="Hall N."/>
            <person name="Watson M."/>
            <person name="Adriaenssens E.M."/>
            <person name="Foster-Nyarko E."/>
            <person name="Jarju S."/>
            <person name="Secka A."/>
            <person name="Antonio M."/>
            <person name="Oren A."/>
            <person name="Chaudhuri R.R."/>
            <person name="La Ragione R."/>
            <person name="Hildebrand F."/>
            <person name="Pallen M.J."/>
        </authorList>
    </citation>
    <scope>NUCLEOTIDE SEQUENCE</scope>
    <source>
        <strain evidence="2">B3-3758</strain>
    </source>
</reference>
<protein>
    <submittedName>
        <fullName evidence="2">GLPGLI family protein</fullName>
    </submittedName>
</protein>
<reference evidence="2" key="2">
    <citation type="submission" date="2021-04" db="EMBL/GenBank/DDBJ databases">
        <authorList>
            <person name="Gilroy R."/>
        </authorList>
    </citation>
    <scope>NUCLEOTIDE SEQUENCE</scope>
    <source>
        <strain evidence="2">B3-3758</strain>
    </source>
</reference>
<sequence length="276" mass="32132">MKQAIYIFLICLLTALPLAAQDDTCPYLECCYTSQAKFNALNKDKVNQDEWALRIAKDCAEFYSVWHRTHKSLKDSILGSVGSLEDWYAAREKVLCPPSTNSEALYKDYPAQGKLVYVRKIFSTLYQYEETYERPAWQVKTEKKDIMGYACQKATADFRGRTWIAWFAPEVPVMEGPWKLHGLPGLILEAYDAEDDYHYTCIELKRLQGEKPIRVPQKKYVKCDRKELDKLLSTYENNPNDYMKLQGLPMAYKVQSDGTLTTKLYDDMQYNPIERE</sequence>
<feature type="signal peptide" evidence="1">
    <location>
        <begin position="1"/>
        <end position="20"/>
    </location>
</feature>
<dbReference type="EMBL" id="JAHLFO010000045">
    <property type="protein sequence ID" value="MBU3813655.1"/>
    <property type="molecule type" value="Genomic_DNA"/>
</dbReference>
<feature type="chain" id="PRO_5038342587" evidence="1">
    <location>
        <begin position="21"/>
        <end position="276"/>
    </location>
</feature>
<evidence type="ECO:0000256" key="1">
    <source>
        <dbReference type="SAM" id="SignalP"/>
    </source>
</evidence>
<dbReference type="Pfam" id="PF09697">
    <property type="entry name" value="Porph_ging"/>
    <property type="match status" value="1"/>
</dbReference>
<gene>
    <name evidence="2" type="ORF">H9791_04000</name>
</gene>
<evidence type="ECO:0000313" key="3">
    <source>
        <dbReference type="Proteomes" id="UP000824236"/>
    </source>
</evidence>
<keyword evidence="1" id="KW-0732">Signal</keyword>
<dbReference type="Proteomes" id="UP000824236">
    <property type="component" value="Unassembled WGS sequence"/>
</dbReference>
<name>A0A9E2KGG0_9BACE</name>
<dbReference type="InterPro" id="IPR005901">
    <property type="entry name" value="GLPGLI"/>
</dbReference>
<comment type="caution">
    <text evidence="2">The sequence shown here is derived from an EMBL/GenBank/DDBJ whole genome shotgun (WGS) entry which is preliminary data.</text>
</comment>
<organism evidence="2 3">
    <name type="scientific">Candidatus Bacteroides intestinipullorum</name>
    <dbReference type="NCBI Taxonomy" id="2838471"/>
    <lineage>
        <taxon>Bacteria</taxon>
        <taxon>Pseudomonadati</taxon>
        <taxon>Bacteroidota</taxon>
        <taxon>Bacteroidia</taxon>
        <taxon>Bacteroidales</taxon>
        <taxon>Bacteroidaceae</taxon>
        <taxon>Bacteroides</taxon>
    </lineage>
</organism>
<dbReference type="NCBIfam" id="TIGR01200">
    <property type="entry name" value="GLPGLI"/>
    <property type="match status" value="1"/>
</dbReference>